<accession>A0A0E9WWC5</accession>
<evidence type="ECO:0000313" key="1">
    <source>
        <dbReference type="EMBL" id="JAH94752.1"/>
    </source>
</evidence>
<dbReference type="EMBL" id="GBXM01013825">
    <property type="protein sequence ID" value="JAH94752.1"/>
    <property type="molecule type" value="Transcribed_RNA"/>
</dbReference>
<proteinExistence type="predicted"/>
<sequence length="73" mass="7981">MVGRTGSRWSALVTMTELTSNFLPCPKAGRSTLCFYLFVIILKSRLCFDKGERVSIPGGFSQMSVGILYSAAL</sequence>
<protein>
    <submittedName>
        <fullName evidence="1">Uncharacterized protein</fullName>
    </submittedName>
</protein>
<reference evidence="1" key="1">
    <citation type="submission" date="2014-11" db="EMBL/GenBank/DDBJ databases">
        <authorList>
            <person name="Amaro Gonzalez C."/>
        </authorList>
    </citation>
    <scope>NUCLEOTIDE SEQUENCE</scope>
</reference>
<dbReference type="AlphaFoldDB" id="A0A0E9WWC5"/>
<reference evidence="1" key="2">
    <citation type="journal article" date="2015" name="Fish Shellfish Immunol.">
        <title>Early steps in the European eel (Anguilla anguilla)-Vibrio vulnificus interaction in the gills: Role of the RtxA13 toxin.</title>
        <authorList>
            <person name="Callol A."/>
            <person name="Pajuelo D."/>
            <person name="Ebbesson L."/>
            <person name="Teles M."/>
            <person name="MacKenzie S."/>
            <person name="Amaro C."/>
        </authorList>
    </citation>
    <scope>NUCLEOTIDE SEQUENCE</scope>
</reference>
<name>A0A0E9WWC5_ANGAN</name>
<organism evidence="1">
    <name type="scientific">Anguilla anguilla</name>
    <name type="common">European freshwater eel</name>
    <name type="synonym">Muraena anguilla</name>
    <dbReference type="NCBI Taxonomy" id="7936"/>
    <lineage>
        <taxon>Eukaryota</taxon>
        <taxon>Metazoa</taxon>
        <taxon>Chordata</taxon>
        <taxon>Craniata</taxon>
        <taxon>Vertebrata</taxon>
        <taxon>Euteleostomi</taxon>
        <taxon>Actinopterygii</taxon>
        <taxon>Neopterygii</taxon>
        <taxon>Teleostei</taxon>
        <taxon>Anguilliformes</taxon>
        <taxon>Anguillidae</taxon>
        <taxon>Anguilla</taxon>
    </lineage>
</organism>